<gene>
    <name evidence="2" type="ORF">PEX2_053330</name>
</gene>
<evidence type="ECO:0000313" key="2">
    <source>
        <dbReference type="EMBL" id="KGO59755.1"/>
    </source>
</evidence>
<dbReference type="Proteomes" id="UP000030143">
    <property type="component" value="Unassembled WGS sequence"/>
</dbReference>
<dbReference type="CDD" id="cd00593">
    <property type="entry name" value="RIBOc"/>
    <property type="match status" value="1"/>
</dbReference>
<comment type="caution">
    <text evidence="2">The sequence shown here is derived from an EMBL/GenBank/DDBJ whole genome shotgun (WGS) entry which is preliminary data.</text>
</comment>
<dbReference type="SUPFAM" id="SSF69065">
    <property type="entry name" value="RNase III domain-like"/>
    <property type="match status" value="1"/>
</dbReference>
<dbReference type="GO" id="GO:0004525">
    <property type="term" value="F:ribonuclease III activity"/>
    <property type="evidence" value="ECO:0007669"/>
    <property type="project" value="InterPro"/>
</dbReference>
<evidence type="ECO:0000259" key="1">
    <source>
        <dbReference type="PROSITE" id="PS50142"/>
    </source>
</evidence>
<dbReference type="RefSeq" id="XP_016600858.1">
    <property type="nucleotide sequence ID" value="XM_016742607.1"/>
</dbReference>
<dbReference type="STRING" id="27334.A0A0A2IZU7"/>
<reference evidence="2 3" key="1">
    <citation type="journal article" date="2015" name="Mol. Plant Microbe Interact.">
        <title>Genome, transcriptome, and functional analyses of Penicillium expansum provide new insights into secondary metabolism and pathogenicity.</title>
        <authorList>
            <person name="Ballester A.R."/>
            <person name="Marcet-Houben M."/>
            <person name="Levin E."/>
            <person name="Sela N."/>
            <person name="Selma-Lazaro C."/>
            <person name="Carmona L."/>
            <person name="Wisniewski M."/>
            <person name="Droby S."/>
            <person name="Gonzalez-Candelas L."/>
            <person name="Gabaldon T."/>
        </authorList>
    </citation>
    <scope>NUCLEOTIDE SEQUENCE [LARGE SCALE GENOMIC DNA]</scope>
    <source>
        <strain evidence="2 3">MD-8</strain>
    </source>
</reference>
<dbReference type="OrthoDB" id="67027at2759"/>
<dbReference type="GO" id="GO:0006396">
    <property type="term" value="P:RNA processing"/>
    <property type="evidence" value="ECO:0007669"/>
    <property type="project" value="InterPro"/>
</dbReference>
<dbReference type="Gene3D" id="1.10.1520.10">
    <property type="entry name" value="Ribonuclease III domain"/>
    <property type="match status" value="1"/>
</dbReference>
<name>A0A0A2IZU7_PENEN</name>
<dbReference type="InterPro" id="IPR036389">
    <property type="entry name" value="RNase_III_sf"/>
</dbReference>
<evidence type="ECO:0000313" key="3">
    <source>
        <dbReference type="Proteomes" id="UP000030143"/>
    </source>
</evidence>
<dbReference type="PROSITE" id="PS50142">
    <property type="entry name" value="RNASE_3_2"/>
    <property type="match status" value="1"/>
</dbReference>
<accession>A0A0A2IZU7</accession>
<feature type="domain" description="RNase III" evidence="1">
    <location>
        <begin position="15"/>
        <end position="124"/>
    </location>
</feature>
<dbReference type="PhylomeDB" id="A0A0A2IZU7"/>
<dbReference type="GeneID" id="27678026"/>
<sequence>MVGNWIFPHPSDDRLQVFEEKIDYRFTDRLLAREALQSPNSSNEDGNRTFALIGDKVIDLVIVTTGRKNNKTRTEGCNAHLSKQGFDLGIDQFIVKNPIQLDIGNRLMATTMEAIIGAVNLNCNGQIPLCAGAMAALGISWPQ</sequence>
<keyword evidence="3" id="KW-1185">Reference proteome</keyword>
<dbReference type="HOGENOM" id="CLU_000907_3_2_1"/>
<dbReference type="EMBL" id="JQFZ01000089">
    <property type="protein sequence ID" value="KGO59755.1"/>
    <property type="molecule type" value="Genomic_DNA"/>
</dbReference>
<proteinExistence type="predicted"/>
<dbReference type="VEuPathDB" id="FungiDB:PEXP_038670"/>
<organism evidence="2 3">
    <name type="scientific">Penicillium expansum</name>
    <name type="common">Blue mold rot fungus</name>
    <dbReference type="NCBI Taxonomy" id="27334"/>
    <lineage>
        <taxon>Eukaryota</taxon>
        <taxon>Fungi</taxon>
        <taxon>Dikarya</taxon>
        <taxon>Ascomycota</taxon>
        <taxon>Pezizomycotina</taxon>
        <taxon>Eurotiomycetes</taxon>
        <taxon>Eurotiomycetidae</taxon>
        <taxon>Eurotiales</taxon>
        <taxon>Aspergillaceae</taxon>
        <taxon>Penicillium</taxon>
    </lineage>
</organism>
<dbReference type="InterPro" id="IPR000999">
    <property type="entry name" value="RNase_III_dom"/>
</dbReference>
<dbReference type="AlphaFoldDB" id="A0A0A2IZU7"/>
<protein>
    <recommendedName>
        <fullName evidence="1">RNase III domain-containing protein</fullName>
    </recommendedName>
</protein>